<feature type="non-terminal residue" evidence="2">
    <location>
        <position position="101"/>
    </location>
</feature>
<proteinExistence type="predicted"/>
<evidence type="ECO:0000313" key="3">
    <source>
        <dbReference type="Proteomes" id="UP000054359"/>
    </source>
</evidence>
<keyword evidence="3" id="KW-1185">Reference proteome</keyword>
<keyword evidence="1" id="KW-1133">Transmembrane helix</keyword>
<keyword evidence="1" id="KW-0472">Membrane</keyword>
<dbReference type="Proteomes" id="UP000054359">
    <property type="component" value="Unassembled WGS sequence"/>
</dbReference>
<organism evidence="2 3">
    <name type="scientific">Stegodyphus mimosarum</name>
    <name type="common">African social velvet spider</name>
    <dbReference type="NCBI Taxonomy" id="407821"/>
    <lineage>
        <taxon>Eukaryota</taxon>
        <taxon>Metazoa</taxon>
        <taxon>Ecdysozoa</taxon>
        <taxon>Arthropoda</taxon>
        <taxon>Chelicerata</taxon>
        <taxon>Arachnida</taxon>
        <taxon>Araneae</taxon>
        <taxon>Araneomorphae</taxon>
        <taxon>Entelegynae</taxon>
        <taxon>Eresoidea</taxon>
        <taxon>Eresidae</taxon>
        <taxon>Stegodyphus</taxon>
    </lineage>
</organism>
<sequence length="101" mass="11595">MLTLGAKMKYVSWDISQYFPLRMTSIVLTIIFVYIVAQVNVFTCMKEPKCNASANVSQTSFLYDHYYCPLPHYVIISCILTFFSVVVFLRIPILIKGSLLL</sequence>
<feature type="transmembrane region" description="Helical" evidence="1">
    <location>
        <begin position="21"/>
        <end position="39"/>
    </location>
</feature>
<dbReference type="AlphaFoldDB" id="A0A087T4B0"/>
<protein>
    <submittedName>
        <fullName evidence="2">Ca(2+)/calmodulin-responsive adenylate cyclase</fullName>
    </submittedName>
</protein>
<evidence type="ECO:0000256" key="1">
    <source>
        <dbReference type="SAM" id="Phobius"/>
    </source>
</evidence>
<evidence type="ECO:0000313" key="2">
    <source>
        <dbReference type="EMBL" id="KFM59949.1"/>
    </source>
</evidence>
<name>A0A087T4B0_STEMI</name>
<reference evidence="2 3" key="1">
    <citation type="submission" date="2013-11" db="EMBL/GenBank/DDBJ databases">
        <title>Genome sequencing of Stegodyphus mimosarum.</title>
        <authorList>
            <person name="Bechsgaard J."/>
        </authorList>
    </citation>
    <scope>NUCLEOTIDE SEQUENCE [LARGE SCALE GENOMIC DNA]</scope>
</reference>
<dbReference type="OrthoDB" id="2107370at2759"/>
<gene>
    <name evidence="2" type="ORF">X975_24603</name>
</gene>
<feature type="transmembrane region" description="Helical" evidence="1">
    <location>
        <begin position="70"/>
        <end position="91"/>
    </location>
</feature>
<keyword evidence="1" id="KW-0812">Transmembrane</keyword>
<dbReference type="STRING" id="407821.A0A087T4B0"/>
<accession>A0A087T4B0</accession>
<dbReference type="EMBL" id="KK113359">
    <property type="protein sequence ID" value="KFM59949.1"/>
    <property type="molecule type" value="Genomic_DNA"/>
</dbReference>